<protein>
    <recommendedName>
        <fullName evidence="6">Crinkler effector protein N-terminal domain-containing protein</fullName>
    </recommendedName>
</protein>
<dbReference type="SUPFAM" id="SSF52540">
    <property type="entry name" value="P-loop containing nucleoside triphosphate hydrolases"/>
    <property type="match status" value="1"/>
</dbReference>
<dbReference type="GO" id="GO:0043657">
    <property type="term" value="C:host cell"/>
    <property type="evidence" value="ECO:0007669"/>
    <property type="project" value="UniProtKB-SubCell"/>
</dbReference>
<dbReference type="HOGENOM" id="CLU_018876_1_1_1"/>
<proteinExistence type="predicted"/>
<sequence length="655" mass="73862">MSTSKKDKPSSAIGSIRKRPTKGDKPTGSPIGTSSAMPETQSRRLHCLIAGQSIVFLVIMGCDYVVSELKGVIQKERGLDMKDVHTLELWKPNDSNPITAKPADTLAARIRSLGDSLSQFATKLEPTDSLFSIFPNQPPSEHLHVIVKVPATAAEPPLKKLKLEEDYIHASYVLRELTVSALYKKLKEQRWVHVRGTPGSGKSVLAGLLRRYINETEPDTEVVIVDAWPENLPVQITPNTILILDEAQTTYWDKNFWNKFKNPGLQGMRVVAFASHGTSGYTGADNVTPMWIGKEQRVGLARLDYGDGILVGLLFTREEFNALVRLKFHDNRFSDSFLDCVFDMTNGHVGACEDLMKCVAAHKSYRERVKSAEYTYEMFITGVSMADIPQAIYKGTVFGRGLPQANVLRENLDVTAVMSEVIRKESIVCPEDYLASNPDNDDNRRAALRMIFRSGWLHTEARADIDGILYTFASPLHRRCINWKLNGLPLESRIIEPNPLEFSLAVIQRFSRQSLEKREIGPKAQSIPEAQFQDEFYSASSKHANGSVSFPEFGTKNGRIDFFIRSKKWGVELLRDGNRLGQHARRFTEGEYGKWVEKGWMSDYIIIDFRTHPPKIVHRDVDKLIYVVSVDDWNTIEVLDNGGKVLHQYCLLNNS</sequence>
<accession>A0A0C9WT70</accession>
<dbReference type="InterPro" id="IPR027417">
    <property type="entry name" value="P-loop_NTPase"/>
</dbReference>
<dbReference type="EMBL" id="KN838768">
    <property type="protein sequence ID" value="KIJ95055.1"/>
    <property type="molecule type" value="Genomic_DNA"/>
</dbReference>
<keyword evidence="5" id="KW-0472">Membrane</keyword>
<evidence type="ECO:0000259" key="6">
    <source>
        <dbReference type="Pfam" id="PF20147"/>
    </source>
</evidence>
<keyword evidence="3" id="KW-0964">Secreted</keyword>
<dbReference type="STRING" id="1095629.A0A0C9WT70"/>
<reference evidence="8" key="2">
    <citation type="submission" date="2015-01" db="EMBL/GenBank/DDBJ databases">
        <title>Evolutionary Origins and Diversification of the Mycorrhizal Mutualists.</title>
        <authorList>
            <consortium name="DOE Joint Genome Institute"/>
            <consortium name="Mycorrhizal Genomics Consortium"/>
            <person name="Kohler A."/>
            <person name="Kuo A."/>
            <person name="Nagy L.G."/>
            <person name="Floudas D."/>
            <person name="Copeland A."/>
            <person name="Barry K.W."/>
            <person name="Cichocki N."/>
            <person name="Veneault-Fourrey C."/>
            <person name="LaButti K."/>
            <person name="Lindquist E.A."/>
            <person name="Lipzen A."/>
            <person name="Lundell T."/>
            <person name="Morin E."/>
            <person name="Murat C."/>
            <person name="Riley R."/>
            <person name="Ohm R."/>
            <person name="Sun H."/>
            <person name="Tunlid A."/>
            <person name="Henrissat B."/>
            <person name="Grigoriev I.V."/>
            <person name="Hibbett D.S."/>
            <person name="Martin F."/>
        </authorList>
    </citation>
    <scope>NUCLEOTIDE SEQUENCE [LARGE SCALE GENOMIC DNA]</scope>
    <source>
        <strain evidence="8">LaAM-08-1</strain>
    </source>
</reference>
<reference evidence="7 8" key="1">
    <citation type="submission" date="2014-04" db="EMBL/GenBank/DDBJ databases">
        <authorList>
            <consortium name="DOE Joint Genome Institute"/>
            <person name="Kuo A."/>
            <person name="Kohler A."/>
            <person name="Nagy L.G."/>
            <person name="Floudas D."/>
            <person name="Copeland A."/>
            <person name="Barry K.W."/>
            <person name="Cichocki N."/>
            <person name="Veneault-Fourrey C."/>
            <person name="LaButti K."/>
            <person name="Lindquist E.A."/>
            <person name="Lipzen A."/>
            <person name="Lundell T."/>
            <person name="Morin E."/>
            <person name="Murat C."/>
            <person name="Sun H."/>
            <person name="Tunlid A."/>
            <person name="Henrissat B."/>
            <person name="Grigoriev I.V."/>
            <person name="Hibbett D.S."/>
            <person name="Martin F."/>
            <person name="Nordberg H.P."/>
            <person name="Cantor M.N."/>
            <person name="Hua S.X."/>
        </authorList>
    </citation>
    <scope>NUCLEOTIDE SEQUENCE [LARGE SCALE GENOMIC DNA]</scope>
    <source>
        <strain evidence="7 8">LaAM-08-1</strain>
    </source>
</reference>
<dbReference type="GO" id="GO:0005576">
    <property type="term" value="C:extracellular region"/>
    <property type="evidence" value="ECO:0007669"/>
    <property type="project" value="UniProtKB-SubCell"/>
</dbReference>
<keyword evidence="8" id="KW-1185">Reference proteome</keyword>
<feature type="transmembrane region" description="Helical" evidence="5">
    <location>
        <begin position="45"/>
        <end position="66"/>
    </location>
</feature>
<evidence type="ECO:0000256" key="4">
    <source>
        <dbReference type="SAM" id="MobiDB-lite"/>
    </source>
</evidence>
<dbReference type="Proteomes" id="UP000054477">
    <property type="component" value="Unassembled WGS sequence"/>
</dbReference>
<feature type="domain" description="Crinkler effector protein N-terminal" evidence="6">
    <location>
        <begin position="45"/>
        <end position="148"/>
    </location>
</feature>
<evidence type="ECO:0000256" key="1">
    <source>
        <dbReference type="ARBA" id="ARBA00004340"/>
    </source>
</evidence>
<dbReference type="InterPro" id="IPR045379">
    <property type="entry name" value="Crinkler_N"/>
</dbReference>
<dbReference type="Pfam" id="PF20147">
    <property type="entry name" value="Crinkler"/>
    <property type="match status" value="1"/>
</dbReference>
<organism evidence="7 8">
    <name type="scientific">Laccaria amethystina LaAM-08-1</name>
    <dbReference type="NCBI Taxonomy" id="1095629"/>
    <lineage>
        <taxon>Eukaryota</taxon>
        <taxon>Fungi</taxon>
        <taxon>Dikarya</taxon>
        <taxon>Basidiomycota</taxon>
        <taxon>Agaricomycotina</taxon>
        <taxon>Agaricomycetes</taxon>
        <taxon>Agaricomycetidae</taxon>
        <taxon>Agaricales</taxon>
        <taxon>Agaricineae</taxon>
        <taxon>Hydnangiaceae</taxon>
        <taxon>Laccaria</taxon>
    </lineage>
</organism>
<gene>
    <name evidence="7" type="ORF">K443DRAFT_683311</name>
</gene>
<feature type="region of interest" description="Disordered" evidence="4">
    <location>
        <begin position="1"/>
        <end position="38"/>
    </location>
</feature>
<comment type="subcellular location">
    <subcellularLocation>
        <location evidence="1">Host cell</location>
    </subcellularLocation>
    <subcellularLocation>
        <location evidence="2">Secreted</location>
    </subcellularLocation>
</comment>
<dbReference type="OrthoDB" id="5424500at2759"/>
<name>A0A0C9WT70_9AGAR</name>
<evidence type="ECO:0000256" key="2">
    <source>
        <dbReference type="ARBA" id="ARBA00004613"/>
    </source>
</evidence>
<evidence type="ECO:0000313" key="7">
    <source>
        <dbReference type="EMBL" id="KIJ95055.1"/>
    </source>
</evidence>
<dbReference type="AlphaFoldDB" id="A0A0C9WT70"/>
<keyword evidence="5" id="KW-0812">Transmembrane</keyword>
<evidence type="ECO:0000256" key="5">
    <source>
        <dbReference type="SAM" id="Phobius"/>
    </source>
</evidence>
<keyword evidence="5" id="KW-1133">Transmembrane helix</keyword>
<evidence type="ECO:0000256" key="3">
    <source>
        <dbReference type="ARBA" id="ARBA00022525"/>
    </source>
</evidence>
<evidence type="ECO:0000313" key="8">
    <source>
        <dbReference type="Proteomes" id="UP000054477"/>
    </source>
</evidence>